<dbReference type="KEGG" id="tcc:108663616"/>
<comment type="subcellular location">
    <subcellularLocation>
        <location evidence="2">Nucleus</location>
    </subcellularLocation>
</comment>
<evidence type="ECO:0000256" key="3">
    <source>
        <dbReference type="ARBA" id="ARBA00006958"/>
    </source>
</evidence>
<evidence type="ECO:0000256" key="5">
    <source>
        <dbReference type="ARBA" id="ARBA00022723"/>
    </source>
</evidence>
<keyword evidence="6" id="KW-0378">Hydrolase</keyword>
<evidence type="ECO:0000313" key="10">
    <source>
        <dbReference type="RefSeq" id="XP_017984320.1"/>
    </source>
</evidence>
<reference evidence="9" key="1">
    <citation type="journal article" date="1997" name="Nucleic Acids Res.">
        <title>tRNAscan-SE: a program for improved detection of transfer RNA genes in genomic sequence.</title>
        <authorList>
            <person name="Lowe T.M."/>
            <person name="Eddy S.R."/>
        </authorList>
    </citation>
    <scope>NUCLEOTIDE SEQUENCE [LARGE SCALE GENOMIC DNA]</scope>
    <source>
        <strain evidence="9">r\B97-61/B2</strain>
    </source>
</reference>
<feature type="domain" description="DDE Tnp4" evidence="8">
    <location>
        <begin position="20"/>
        <end position="113"/>
    </location>
</feature>
<comment type="cofactor">
    <cofactor evidence="1">
        <name>a divalent metal cation</name>
        <dbReference type="ChEBI" id="CHEBI:60240"/>
    </cofactor>
</comment>
<dbReference type="GO" id="GO:0005634">
    <property type="term" value="C:nucleus"/>
    <property type="evidence" value="ECO:0007669"/>
    <property type="project" value="UniProtKB-SubCell"/>
</dbReference>
<dbReference type="GeneID" id="108663616"/>
<organism evidence="9 10">
    <name type="scientific">Theobroma cacao</name>
    <name type="common">Cacao</name>
    <name type="synonym">Cocoa</name>
    <dbReference type="NCBI Taxonomy" id="3641"/>
    <lineage>
        <taxon>Eukaryota</taxon>
        <taxon>Viridiplantae</taxon>
        <taxon>Streptophyta</taxon>
        <taxon>Embryophyta</taxon>
        <taxon>Tracheophyta</taxon>
        <taxon>Spermatophyta</taxon>
        <taxon>Magnoliopsida</taxon>
        <taxon>eudicotyledons</taxon>
        <taxon>Gunneridae</taxon>
        <taxon>Pentapetalae</taxon>
        <taxon>rosids</taxon>
        <taxon>malvids</taxon>
        <taxon>Malvales</taxon>
        <taxon>Malvaceae</taxon>
        <taxon>Byttnerioideae</taxon>
        <taxon>Theobroma</taxon>
    </lineage>
</organism>
<accession>A0AB32WYN9</accession>
<keyword evidence="5" id="KW-0479">Metal-binding</keyword>
<evidence type="ECO:0000256" key="6">
    <source>
        <dbReference type="ARBA" id="ARBA00022801"/>
    </source>
</evidence>
<dbReference type="RefSeq" id="XP_017984320.1">
    <property type="nucleotide sequence ID" value="XM_018128831.1"/>
</dbReference>
<reference evidence="10" key="2">
    <citation type="submission" date="2025-08" db="UniProtKB">
        <authorList>
            <consortium name="RefSeq"/>
        </authorList>
    </citation>
    <scope>IDENTIFICATION</scope>
</reference>
<sequence>MGGYSRVFRDAISRRNGLKVPKGFFHLCDVGYTNGEGFLTPYRGQRYHLNEWRQNRTPCSKEELFNYKHSGARNVIERCFGFLKMRWAILREKSWYLVKIKCRIISGCALLHNHIRREMTHDPLEDEMDEEYMESEVMENANTIQYIETSYAWTTWRNNLAQEMWNDWIASRNET</sequence>
<gene>
    <name evidence="10" type="primary">LOC108663616</name>
</gene>
<dbReference type="Pfam" id="PF13359">
    <property type="entry name" value="DDE_Tnp_4"/>
    <property type="match status" value="1"/>
</dbReference>
<protein>
    <submittedName>
        <fullName evidence="10">Uncharacterized protein LOC108663616</fullName>
    </submittedName>
</protein>
<dbReference type="PANTHER" id="PTHR22930:SF281">
    <property type="entry name" value="NUCLEASE"/>
    <property type="match status" value="1"/>
</dbReference>
<dbReference type="GO" id="GO:0046872">
    <property type="term" value="F:metal ion binding"/>
    <property type="evidence" value="ECO:0007669"/>
    <property type="project" value="UniProtKB-KW"/>
</dbReference>
<name>A0AB32WYN9_THECC</name>
<evidence type="ECO:0000313" key="9">
    <source>
        <dbReference type="Proteomes" id="UP000694886"/>
    </source>
</evidence>
<proteinExistence type="inferred from homology"/>
<dbReference type="InterPro" id="IPR045249">
    <property type="entry name" value="HARBI1-like"/>
</dbReference>
<dbReference type="AlphaFoldDB" id="A0AB32WYN9"/>
<dbReference type="InterPro" id="IPR027806">
    <property type="entry name" value="HARBI1_dom"/>
</dbReference>
<dbReference type="GO" id="GO:0004518">
    <property type="term" value="F:nuclease activity"/>
    <property type="evidence" value="ECO:0007669"/>
    <property type="project" value="UniProtKB-KW"/>
</dbReference>
<comment type="similarity">
    <text evidence="3">Belongs to the HARBI1 family.</text>
</comment>
<dbReference type="GO" id="GO:0016787">
    <property type="term" value="F:hydrolase activity"/>
    <property type="evidence" value="ECO:0007669"/>
    <property type="project" value="UniProtKB-KW"/>
</dbReference>
<dbReference type="Gramene" id="Tc10v2_t008860.1">
    <property type="protein sequence ID" value="Tc10v2_p008860.1"/>
    <property type="gene ID" value="Tc10v2_g008860"/>
</dbReference>
<evidence type="ECO:0000259" key="8">
    <source>
        <dbReference type="Pfam" id="PF13359"/>
    </source>
</evidence>
<evidence type="ECO:0000256" key="7">
    <source>
        <dbReference type="ARBA" id="ARBA00023242"/>
    </source>
</evidence>
<dbReference type="PANTHER" id="PTHR22930">
    <property type="match status" value="1"/>
</dbReference>
<dbReference type="Proteomes" id="UP000694886">
    <property type="component" value="Chromosome 10"/>
</dbReference>
<evidence type="ECO:0000256" key="2">
    <source>
        <dbReference type="ARBA" id="ARBA00004123"/>
    </source>
</evidence>
<keyword evidence="7" id="KW-0539">Nucleus</keyword>
<evidence type="ECO:0000256" key="4">
    <source>
        <dbReference type="ARBA" id="ARBA00022722"/>
    </source>
</evidence>
<evidence type="ECO:0000256" key="1">
    <source>
        <dbReference type="ARBA" id="ARBA00001968"/>
    </source>
</evidence>
<keyword evidence="4" id="KW-0540">Nuclease</keyword>